<reference evidence="2" key="1">
    <citation type="submission" date="2023-03" db="EMBL/GenBank/DDBJ databases">
        <title>Massive genome expansion in bonnet fungi (Mycena s.s.) driven by repeated elements and novel gene families across ecological guilds.</title>
        <authorList>
            <consortium name="Lawrence Berkeley National Laboratory"/>
            <person name="Harder C.B."/>
            <person name="Miyauchi S."/>
            <person name="Viragh M."/>
            <person name="Kuo A."/>
            <person name="Thoen E."/>
            <person name="Andreopoulos B."/>
            <person name="Lu D."/>
            <person name="Skrede I."/>
            <person name="Drula E."/>
            <person name="Henrissat B."/>
            <person name="Morin E."/>
            <person name="Kohler A."/>
            <person name="Barry K."/>
            <person name="LaButti K."/>
            <person name="Morin E."/>
            <person name="Salamov A."/>
            <person name="Lipzen A."/>
            <person name="Mereny Z."/>
            <person name="Hegedus B."/>
            <person name="Baldrian P."/>
            <person name="Stursova M."/>
            <person name="Weitz H."/>
            <person name="Taylor A."/>
            <person name="Grigoriev I.V."/>
            <person name="Nagy L.G."/>
            <person name="Martin F."/>
            <person name="Kauserud H."/>
        </authorList>
    </citation>
    <scope>NUCLEOTIDE SEQUENCE</scope>
    <source>
        <strain evidence="2">CBHHK188m</strain>
    </source>
</reference>
<evidence type="ECO:0000313" key="3">
    <source>
        <dbReference type="Proteomes" id="UP001215280"/>
    </source>
</evidence>
<feature type="compositionally biased region" description="Acidic residues" evidence="1">
    <location>
        <begin position="163"/>
        <end position="177"/>
    </location>
</feature>
<keyword evidence="3" id="KW-1185">Reference proteome</keyword>
<sequence length="333" mass="36793">MHITSTINAKTQSTDDVPVVLVTLGGKRKFLPRPETYLEMKRLVRSHYDVDHRAVLQFEVSTWDVCGGQNVEVTEPAYALLAPLLDSVSVVVSQAGRDRVIPTPSATPPLHADEGSEDEDSVREQLEPEPTQSGAPETPLRRVPKVEPEDEEEMHGESRYEEGDAEESTNVQEEEEESRTPQVSNQQVYVQAREASSRTPRAGTSAKPIAGNSRGASNRSEETAESSQVTGSDAEERFKVHVTGPRASDKVEIITRGKHTIRKVLAGVCKTFRLDPGRARLLLYVETPDDEGQGYHFECAPEETVARSGVTRNSQLVVRVVEEEAEAEDEYSD</sequence>
<name>A0AAD7K5B4_9AGAR</name>
<gene>
    <name evidence="2" type="ORF">DFH07DRAFT_911040</name>
</gene>
<proteinExistence type="predicted"/>
<evidence type="ECO:0000313" key="2">
    <source>
        <dbReference type="EMBL" id="KAJ7778711.1"/>
    </source>
</evidence>
<organism evidence="2 3">
    <name type="scientific">Mycena maculata</name>
    <dbReference type="NCBI Taxonomy" id="230809"/>
    <lineage>
        <taxon>Eukaryota</taxon>
        <taxon>Fungi</taxon>
        <taxon>Dikarya</taxon>
        <taxon>Basidiomycota</taxon>
        <taxon>Agaricomycotina</taxon>
        <taxon>Agaricomycetes</taxon>
        <taxon>Agaricomycetidae</taxon>
        <taxon>Agaricales</taxon>
        <taxon>Marasmiineae</taxon>
        <taxon>Mycenaceae</taxon>
        <taxon>Mycena</taxon>
    </lineage>
</organism>
<accession>A0AAD7K5B4</accession>
<protein>
    <submittedName>
        <fullName evidence="2">Uncharacterized protein</fullName>
    </submittedName>
</protein>
<dbReference type="AlphaFoldDB" id="A0AAD7K5B4"/>
<feature type="compositionally biased region" description="Polar residues" evidence="1">
    <location>
        <begin position="180"/>
        <end position="189"/>
    </location>
</feature>
<feature type="region of interest" description="Disordered" evidence="1">
    <location>
        <begin position="99"/>
        <end position="243"/>
    </location>
</feature>
<comment type="caution">
    <text evidence="2">The sequence shown here is derived from an EMBL/GenBank/DDBJ whole genome shotgun (WGS) entry which is preliminary data.</text>
</comment>
<dbReference type="EMBL" id="JARJLG010000008">
    <property type="protein sequence ID" value="KAJ7778711.1"/>
    <property type="molecule type" value="Genomic_DNA"/>
</dbReference>
<dbReference type="Proteomes" id="UP001215280">
    <property type="component" value="Unassembled WGS sequence"/>
</dbReference>
<evidence type="ECO:0000256" key="1">
    <source>
        <dbReference type="SAM" id="MobiDB-lite"/>
    </source>
</evidence>